<dbReference type="Gene3D" id="3.90.320.10">
    <property type="match status" value="1"/>
</dbReference>
<protein>
    <recommendedName>
        <fullName evidence="10">ATP-dependent helicase/deoxyribonuclease subunit B</fullName>
        <ecNumber evidence="10">3.1.-.-</ecNumber>
    </recommendedName>
    <alternativeName>
        <fullName evidence="10">ATP-dependent helicase/nuclease subunit RexB</fullName>
    </alternativeName>
</protein>
<dbReference type="InterPro" id="IPR027417">
    <property type="entry name" value="P-loop_NTPase"/>
</dbReference>
<dbReference type="GO" id="GO:0008409">
    <property type="term" value="F:5'-3' exonuclease activity"/>
    <property type="evidence" value="ECO:0007669"/>
    <property type="project" value="UniProtKB-UniRule"/>
</dbReference>
<gene>
    <name evidence="10" type="primary">rexB</name>
    <name evidence="13" type="ORF">FC80_GL001756</name>
</gene>
<sequence length="1198" mass="139351">MFVTRLRGKKMSLNFILGNAAKDHQTELVKQIIRVKKEKKEEKIYVLVPNHIKFASEISILQKLRSFYGEDKHIFAQNSLQVLSFSRLAWFFLKDSEVYQKTRLSNAGLNMLVLNILEEKADELTVFKGEQVQPGFVSGVVSQLDEFRKGQISSEDLAFFAEQTDTQNDLYGKLKDLQVIYREFEKKLLGIYIDSNQLLRELTKKIAELELTNSCFFVTGFSQFTASEKNLIEILIKKSHKVFIDLVLDEKRKVNEKDKNDLYFRAKKLYKHLIDYTKQQNIKSQDILISDNRIKSAILLDLEKYWTTSQQNFETVDFKKENEGLKIFAASNRYLEVEEVATRIKQSVLEKGYLYSDFIILTRHLDLYRNIIAPVFKQYQLPFFIDLQKKMTDHPFVEFIISLFAIEKKYYRYDDVMRLLKTELLLPKIDGNFLEVGKYRDYLDLTENLVLKFGFEGSSWLRKDDWVYYRFFEEDTGTQTDKEIEISKKVNVIRNLIKETLPPFFERLKKAKKGIDAARILCEFLIETGVTKQLLAWRDISLEKGDIEAASKPEETWNTFCQLLDEYVELLGEHEFDREQFIEILQEGFEGAQYSQVPSTLDQVIVSESGMVQMNDRKITFLIGATDTVMPDKISNNSIISDEDRIYLEPILNSEQYLEDDIMSQIEAEPYLAYLSFMSASEKLYISYPLADDTKESLRISPYVARIASHYNIKVLLEAKEPQVDDNAEFVLRHYLSTPKMMVGKLVNILRQARESKMDIPQIWWEIQNVLEGNQKQKSFIERVLSSLRYQNVPEKLNSDVADLLYGKTINTSISKLEEFYANEYAYFLKYGLKLQERNIFELSAANTGEFFHLAMDSLMKMIKAENLLLAEVSIEQLTQKIKLITTQIRELPQFQILKSTERMKYLARQLDETVFQVARAIQKQQRRSTAKTVETEVLFGHVGTENGIKSLEFNLGNGRKVNVRGKIDRIDRIIVNNENYLGIVDYKSSNHVFDFRDAYYGLALQMLTYLDALLLNIDKFSAETVAKPAGALYMHLYNPKLKSKDILKQSKEELWLKANKYDGLIISDENLLQAMDKKLAEESSGYSSIYPYRKNKTGGFKSSGRHQLVTFDELTLLLQYNENLIKEAASKILNGELSLNPVQWPNKRNALQFSPYRSIFQFDAMLPENNYKQLSKIKPEEVLKLIEEKVGNLNGKV</sequence>
<dbReference type="GO" id="GO:0000724">
    <property type="term" value="P:double-strand break repair via homologous recombination"/>
    <property type="evidence" value="ECO:0007669"/>
    <property type="project" value="UniProtKB-UniRule"/>
</dbReference>
<keyword evidence="1 10" id="KW-0540">Nuclease</keyword>
<dbReference type="PATRIC" id="fig|1423729.3.peg.1783"/>
<dbReference type="GO" id="GO:0005524">
    <property type="term" value="F:ATP binding"/>
    <property type="evidence" value="ECO:0007669"/>
    <property type="project" value="UniProtKB-UniRule"/>
</dbReference>
<keyword evidence="7 10" id="KW-0067">ATP-binding</keyword>
<name>A0A0R2CDS5_9LACO</name>
<feature type="domain" description="PD-(D/E)XK endonuclease-like" evidence="11">
    <location>
        <begin position="812"/>
        <end position="1064"/>
    </location>
</feature>
<dbReference type="EC" id="3.1.-.-" evidence="10"/>
<comment type="caution">
    <text evidence="13">The sequence shown here is derived from an EMBL/GenBank/DDBJ whole genome shotgun (WGS) entry which is preliminary data.</text>
</comment>
<evidence type="ECO:0000256" key="3">
    <source>
        <dbReference type="ARBA" id="ARBA00022763"/>
    </source>
</evidence>
<comment type="subunit">
    <text evidence="10">Heterodimer of AddA and RexB.</text>
</comment>
<dbReference type="PANTHER" id="PTHR30591:SF1">
    <property type="entry name" value="RECBCD ENZYME SUBUNIT RECC"/>
    <property type="match status" value="1"/>
</dbReference>
<keyword evidence="9 10" id="KW-0234">DNA repair</keyword>
<comment type="similarity">
    <text evidence="10">Belongs to the helicase family. AddB/RexB type 2 subfamily.</text>
</comment>
<dbReference type="AlphaFoldDB" id="A0A0R2CDS5"/>
<dbReference type="InterPro" id="IPR049035">
    <property type="entry name" value="ADDB_N"/>
</dbReference>
<comment type="miscellaneous">
    <text evidence="10">Despite having helicase-like domains, this subunit does not have helicase activity.</text>
</comment>
<accession>A0A0R2CDS5</accession>
<evidence type="ECO:0000256" key="1">
    <source>
        <dbReference type="ARBA" id="ARBA00022722"/>
    </source>
</evidence>
<dbReference type="Pfam" id="PF21445">
    <property type="entry name" value="ADDB_N"/>
    <property type="match status" value="1"/>
</dbReference>
<dbReference type="EMBL" id="AYZE01000017">
    <property type="protein sequence ID" value="KRM89934.1"/>
    <property type="molecule type" value="Genomic_DNA"/>
</dbReference>
<evidence type="ECO:0000256" key="7">
    <source>
        <dbReference type="ARBA" id="ARBA00022840"/>
    </source>
</evidence>
<dbReference type="InterPro" id="IPR014141">
    <property type="entry name" value="DNA_helicase_suRexB"/>
</dbReference>
<keyword evidence="3 10" id="KW-0227">DNA damage</keyword>
<dbReference type="GO" id="GO:0003690">
    <property type="term" value="F:double-stranded DNA binding"/>
    <property type="evidence" value="ECO:0007669"/>
    <property type="project" value="UniProtKB-UniRule"/>
</dbReference>
<evidence type="ECO:0000256" key="9">
    <source>
        <dbReference type="ARBA" id="ARBA00023204"/>
    </source>
</evidence>
<evidence type="ECO:0000256" key="4">
    <source>
        <dbReference type="ARBA" id="ARBA00022801"/>
    </source>
</evidence>
<comment type="cofactor">
    <cofactor evidence="10">
        <name>Mg(2+)</name>
        <dbReference type="ChEBI" id="CHEBI:18420"/>
    </cofactor>
</comment>
<dbReference type="PANTHER" id="PTHR30591">
    <property type="entry name" value="RECBCD ENZYME SUBUNIT RECC"/>
    <property type="match status" value="1"/>
</dbReference>
<organism evidence="13 14">
    <name type="scientific">Liquorilactobacillus cacaonum DSM 21116</name>
    <dbReference type="NCBI Taxonomy" id="1423729"/>
    <lineage>
        <taxon>Bacteria</taxon>
        <taxon>Bacillati</taxon>
        <taxon>Bacillota</taxon>
        <taxon>Bacilli</taxon>
        <taxon>Lactobacillales</taxon>
        <taxon>Lactobacillaceae</taxon>
        <taxon>Liquorilactobacillus</taxon>
    </lineage>
</organism>
<keyword evidence="4 10" id="KW-0378">Hydrolase</keyword>
<feature type="domain" description="ATP-dependent helicase/deoxyribonuclease subunit B N-terminal" evidence="12">
    <location>
        <begin position="15"/>
        <end position="293"/>
    </location>
</feature>
<comment type="caution">
    <text evidence="10">Lacks conserved residue(s) required for the propagation of feature annotation.</text>
</comment>
<evidence type="ECO:0000256" key="2">
    <source>
        <dbReference type="ARBA" id="ARBA00022741"/>
    </source>
</evidence>
<evidence type="ECO:0000313" key="14">
    <source>
        <dbReference type="Proteomes" id="UP000051131"/>
    </source>
</evidence>
<evidence type="ECO:0000256" key="8">
    <source>
        <dbReference type="ARBA" id="ARBA00023125"/>
    </source>
</evidence>
<dbReference type="Pfam" id="PF12705">
    <property type="entry name" value="PDDEXK_1"/>
    <property type="match status" value="1"/>
</dbReference>
<keyword evidence="14" id="KW-1185">Reference proteome</keyword>
<reference evidence="13 14" key="1">
    <citation type="journal article" date="2015" name="Genome Announc.">
        <title>Expanding the biotechnology potential of lactobacilli through comparative genomics of 213 strains and associated genera.</title>
        <authorList>
            <person name="Sun Z."/>
            <person name="Harris H.M."/>
            <person name="McCann A."/>
            <person name="Guo C."/>
            <person name="Argimon S."/>
            <person name="Zhang W."/>
            <person name="Yang X."/>
            <person name="Jeffery I.B."/>
            <person name="Cooney J.C."/>
            <person name="Kagawa T.F."/>
            <person name="Liu W."/>
            <person name="Song Y."/>
            <person name="Salvetti E."/>
            <person name="Wrobel A."/>
            <person name="Rasinkangas P."/>
            <person name="Parkhill J."/>
            <person name="Rea M.C."/>
            <person name="O'Sullivan O."/>
            <person name="Ritari J."/>
            <person name="Douillard F.P."/>
            <person name="Paul Ross R."/>
            <person name="Yang R."/>
            <person name="Briner A.E."/>
            <person name="Felis G.E."/>
            <person name="de Vos W.M."/>
            <person name="Barrangou R."/>
            <person name="Klaenhammer T.R."/>
            <person name="Caufield P.W."/>
            <person name="Cui Y."/>
            <person name="Zhang H."/>
            <person name="O'Toole P.W."/>
        </authorList>
    </citation>
    <scope>NUCLEOTIDE SEQUENCE [LARGE SCALE GENOMIC DNA]</scope>
    <source>
        <strain evidence="13 14">DSM 21116</strain>
    </source>
</reference>
<comment type="function">
    <text evidence="10">The heterodimer acts as both an ATP-dependent DNA helicase and an ATP-dependent, dual-direction single-stranded exonuclease. Recognizes the chi site generating a DNA molecule suitable for the initiation of homologous recombination. This subunit has 5' -&gt; 3' nuclease activity but not helicase activity.</text>
</comment>
<dbReference type="STRING" id="1423729.FC80_GL001756"/>
<dbReference type="GO" id="GO:0004386">
    <property type="term" value="F:helicase activity"/>
    <property type="evidence" value="ECO:0007669"/>
    <property type="project" value="UniProtKB-KW"/>
</dbReference>
<keyword evidence="2 10" id="KW-0547">Nucleotide-binding</keyword>
<keyword evidence="5 10" id="KW-0347">Helicase</keyword>
<dbReference type="Gene3D" id="3.40.50.300">
    <property type="entry name" value="P-loop containing nucleotide triphosphate hydrolases"/>
    <property type="match status" value="3"/>
</dbReference>
<evidence type="ECO:0000256" key="5">
    <source>
        <dbReference type="ARBA" id="ARBA00022806"/>
    </source>
</evidence>
<dbReference type="HAMAP" id="MF_01453">
    <property type="entry name" value="AddB_type2"/>
    <property type="match status" value="1"/>
</dbReference>
<dbReference type="SUPFAM" id="SSF52540">
    <property type="entry name" value="P-loop containing nucleoside triphosphate hydrolases"/>
    <property type="match status" value="1"/>
</dbReference>
<dbReference type="InterPro" id="IPR011604">
    <property type="entry name" value="PDDEXK-like_dom_sf"/>
</dbReference>
<evidence type="ECO:0000259" key="11">
    <source>
        <dbReference type="Pfam" id="PF12705"/>
    </source>
</evidence>
<evidence type="ECO:0000256" key="6">
    <source>
        <dbReference type="ARBA" id="ARBA00022839"/>
    </source>
</evidence>
<dbReference type="GO" id="GO:0016817">
    <property type="term" value="F:hydrolase activity, acting on acid anhydrides"/>
    <property type="evidence" value="ECO:0007669"/>
    <property type="project" value="InterPro"/>
</dbReference>
<dbReference type="InterPro" id="IPR038726">
    <property type="entry name" value="PDDEXK_AddAB-type"/>
</dbReference>
<keyword evidence="6 10" id="KW-0269">Exonuclease</keyword>
<evidence type="ECO:0000256" key="10">
    <source>
        <dbReference type="HAMAP-Rule" id="MF_01453"/>
    </source>
</evidence>
<evidence type="ECO:0000313" key="13">
    <source>
        <dbReference type="EMBL" id="KRM89934.1"/>
    </source>
</evidence>
<evidence type="ECO:0000259" key="12">
    <source>
        <dbReference type="Pfam" id="PF21445"/>
    </source>
</evidence>
<keyword evidence="8 10" id="KW-0238">DNA-binding</keyword>
<proteinExistence type="inferred from homology"/>
<dbReference type="Proteomes" id="UP000051131">
    <property type="component" value="Unassembled WGS sequence"/>
</dbReference>